<accession>A0A060SD96</accession>
<dbReference type="PANTHER" id="PTHR45708">
    <property type="entry name" value="ENDOCHITINASE"/>
    <property type="match status" value="1"/>
</dbReference>
<dbReference type="PANTHER" id="PTHR45708:SF49">
    <property type="entry name" value="ENDOCHITINASE"/>
    <property type="match status" value="1"/>
</dbReference>
<dbReference type="GO" id="GO:0005975">
    <property type="term" value="P:carbohydrate metabolic process"/>
    <property type="evidence" value="ECO:0007669"/>
    <property type="project" value="InterPro"/>
</dbReference>
<dbReference type="GO" id="GO:0005576">
    <property type="term" value="C:extracellular region"/>
    <property type="evidence" value="ECO:0007669"/>
    <property type="project" value="TreeGrafter"/>
</dbReference>
<comment type="caution">
    <text evidence="5">The sequence shown here is derived from an EMBL/GenBank/DDBJ whole genome shotgun (WGS) entry which is preliminary data.</text>
</comment>
<dbReference type="EMBL" id="CCBP010000073">
    <property type="protein sequence ID" value="CDO70254.1"/>
    <property type="molecule type" value="Genomic_DNA"/>
</dbReference>
<protein>
    <recommendedName>
        <fullName evidence="4">GH18 domain-containing protein</fullName>
    </recommendedName>
</protein>
<evidence type="ECO:0000313" key="5">
    <source>
        <dbReference type="EMBL" id="CDO70254.1"/>
    </source>
</evidence>
<dbReference type="PROSITE" id="PS51910">
    <property type="entry name" value="GH18_2"/>
    <property type="match status" value="1"/>
</dbReference>
<dbReference type="AlphaFoldDB" id="A0A060SD96"/>
<dbReference type="InterPro" id="IPR017853">
    <property type="entry name" value="GH"/>
</dbReference>
<organism evidence="5 6">
    <name type="scientific">Pycnoporus cinnabarinus</name>
    <name type="common">Cinnabar-red polypore</name>
    <name type="synonym">Trametes cinnabarina</name>
    <dbReference type="NCBI Taxonomy" id="5643"/>
    <lineage>
        <taxon>Eukaryota</taxon>
        <taxon>Fungi</taxon>
        <taxon>Dikarya</taxon>
        <taxon>Basidiomycota</taxon>
        <taxon>Agaricomycotina</taxon>
        <taxon>Agaricomycetes</taxon>
        <taxon>Polyporales</taxon>
        <taxon>Polyporaceae</taxon>
        <taxon>Trametes</taxon>
    </lineage>
</organism>
<feature type="signal peptide" evidence="3">
    <location>
        <begin position="1"/>
        <end position="17"/>
    </location>
</feature>
<dbReference type="HOGENOM" id="CLU_117315_0_0_1"/>
<keyword evidence="2" id="KW-0326">Glycosidase</keyword>
<evidence type="ECO:0000256" key="2">
    <source>
        <dbReference type="ARBA" id="ARBA00023295"/>
    </source>
</evidence>
<dbReference type="InterPro" id="IPR050542">
    <property type="entry name" value="Glycosyl_Hydrlase18_Chitinase"/>
</dbReference>
<keyword evidence="6" id="KW-1185">Reference proteome</keyword>
<feature type="chain" id="PRO_5001592133" description="GH18 domain-containing protein" evidence="3">
    <location>
        <begin position="18"/>
        <end position="147"/>
    </location>
</feature>
<keyword evidence="3" id="KW-0732">Signal</keyword>
<evidence type="ECO:0000256" key="3">
    <source>
        <dbReference type="SAM" id="SignalP"/>
    </source>
</evidence>
<proteinExistence type="predicted"/>
<gene>
    <name evidence="5" type="ORF">BN946_scf184942.g54</name>
</gene>
<reference evidence="5" key="1">
    <citation type="submission" date="2014-01" db="EMBL/GenBank/DDBJ databases">
        <title>The genome of the white-rot fungus Pycnoporus cinnabarinus: a basidiomycete model with a versatile arsenal for lignocellulosic biomass breakdown.</title>
        <authorList>
            <person name="Levasseur A."/>
            <person name="Lomascolo A."/>
            <person name="Ruiz-Duenas F.J."/>
            <person name="Uzan E."/>
            <person name="Piumi F."/>
            <person name="Kues U."/>
            <person name="Ram A.F.J."/>
            <person name="Murat C."/>
            <person name="Haon M."/>
            <person name="Benoit I."/>
            <person name="Arfi Y."/>
            <person name="Chevret D."/>
            <person name="Drula E."/>
            <person name="Kwon M.J."/>
            <person name="Gouret P."/>
            <person name="Lesage-Meessen L."/>
            <person name="Lombard V."/>
            <person name="Mariette J."/>
            <person name="Noirot C."/>
            <person name="Park J."/>
            <person name="Patyshakuliyeva A."/>
            <person name="Wieneger R.A.B."/>
            <person name="Wosten H.A.B."/>
            <person name="Martin F."/>
            <person name="Coutinho P.M."/>
            <person name="de Vries R."/>
            <person name="Martinez A.T."/>
            <person name="Klopp C."/>
            <person name="Pontarotti P."/>
            <person name="Henrissat B."/>
            <person name="Record E."/>
        </authorList>
    </citation>
    <scope>NUCLEOTIDE SEQUENCE [LARGE SCALE GENOMIC DNA]</scope>
    <source>
        <strain evidence="5">BRFM137</strain>
    </source>
</reference>
<name>A0A060SD96_PYCCI</name>
<dbReference type="STRING" id="5643.A0A060SD96"/>
<dbReference type="OrthoDB" id="6020543at2759"/>
<dbReference type="Gene3D" id="3.20.20.80">
    <property type="entry name" value="Glycosidases"/>
    <property type="match status" value="1"/>
</dbReference>
<dbReference type="Proteomes" id="UP000029665">
    <property type="component" value="Unassembled WGS sequence"/>
</dbReference>
<evidence type="ECO:0000313" key="6">
    <source>
        <dbReference type="Proteomes" id="UP000029665"/>
    </source>
</evidence>
<evidence type="ECO:0000256" key="1">
    <source>
        <dbReference type="ARBA" id="ARBA00022801"/>
    </source>
</evidence>
<dbReference type="SUPFAM" id="SSF51445">
    <property type="entry name" value="(Trans)glycosidases"/>
    <property type="match status" value="1"/>
</dbReference>
<dbReference type="GO" id="GO:0004568">
    <property type="term" value="F:chitinase activity"/>
    <property type="evidence" value="ECO:0007669"/>
    <property type="project" value="TreeGrafter"/>
</dbReference>
<evidence type="ECO:0000259" key="4">
    <source>
        <dbReference type="PROSITE" id="PS51910"/>
    </source>
</evidence>
<feature type="domain" description="GH18" evidence="4">
    <location>
        <begin position="5"/>
        <end position="147"/>
    </location>
</feature>
<sequence>MHAFLLVAIYWGQNSYGATHSDVANYQKTLSFYCQDDAIDVIPIAFINKFYGTGNAPVLDLANVTICNTTMDSTFSGTGLLNCAFLASDIQTCQSKGKVLTLSLGGGGASVGFQSDSQAEAFADTIWNDFLGGSSSTRPFGSAILDG</sequence>
<keyword evidence="1" id="KW-0378">Hydrolase</keyword>
<dbReference type="InterPro" id="IPR001223">
    <property type="entry name" value="Glyco_hydro18_cat"/>
</dbReference>